<dbReference type="RefSeq" id="XP_031331923.1">
    <property type="nucleotide sequence ID" value="XM_031476063.1"/>
</dbReference>
<keyword evidence="4" id="KW-0446">Lipid-binding</keyword>
<evidence type="ECO:0008006" key="7">
    <source>
        <dbReference type="Google" id="ProtNLM"/>
    </source>
</evidence>
<keyword evidence="3" id="KW-0333">Golgi apparatus</keyword>
<organism evidence="6">
    <name type="scientific">Photinus pyralis</name>
    <name type="common">Common eastern firefly</name>
    <name type="synonym">Lampyris pyralis</name>
    <dbReference type="NCBI Taxonomy" id="7054"/>
    <lineage>
        <taxon>Eukaryota</taxon>
        <taxon>Metazoa</taxon>
        <taxon>Ecdysozoa</taxon>
        <taxon>Arthropoda</taxon>
        <taxon>Hexapoda</taxon>
        <taxon>Insecta</taxon>
        <taxon>Pterygota</taxon>
        <taxon>Neoptera</taxon>
        <taxon>Endopterygota</taxon>
        <taxon>Coleoptera</taxon>
        <taxon>Polyphaga</taxon>
        <taxon>Elateriformia</taxon>
        <taxon>Elateroidea</taxon>
        <taxon>Lampyridae</taxon>
        <taxon>Lampyrinae</taxon>
        <taxon>Photinus</taxon>
    </lineage>
</organism>
<comment type="similarity">
    <text evidence="2">Belongs to the GOLPH3/VPS74 family.</text>
</comment>
<dbReference type="KEGG" id="ppyr:116162445"/>
<dbReference type="GO" id="GO:0070273">
    <property type="term" value="F:phosphatidylinositol-4-phosphate binding"/>
    <property type="evidence" value="ECO:0007669"/>
    <property type="project" value="InterPro"/>
</dbReference>
<dbReference type="GeneID" id="116162445"/>
<dbReference type="GO" id="GO:0005802">
    <property type="term" value="C:trans-Golgi network"/>
    <property type="evidence" value="ECO:0007669"/>
    <property type="project" value="TreeGrafter"/>
</dbReference>
<dbReference type="InterPro" id="IPR038261">
    <property type="entry name" value="GPP34-like_sf"/>
</dbReference>
<dbReference type="PANTHER" id="PTHR12704:SF2">
    <property type="entry name" value="GOLGI PHOSPHOPROTEIN 3 HOMOLOG SAURON"/>
    <property type="match status" value="1"/>
</dbReference>
<dbReference type="Pfam" id="PF05719">
    <property type="entry name" value="GPP34"/>
    <property type="match status" value="1"/>
</dbReference>
<dbReference type="AlphaFoldDB" id="A0A1Y1KBB9"/>
<evidence type="ECO:0000256" key="2">
    <source>
        <dbReference type="ARBA" id="ARBA00007284"/>
    </source>
</evidence>
<evidence type="ECO:0000256" key="1">
    <source>
        <dbReference type="ARBA" id="ARBA00004255"/>
    </source>
</evidence>
<name>A0A1Y1KBB9_PHOPY</name>
<protein>
    <recommendedName>
        <fullName evidence="7">Golgi phosphoprotein 3</fullName>
    </recommendedName>
</protein>
<dbReference type="Gene3D" id="1.10.3630.10">
    <property type="entry name" value="yeast vps74-n-term truncation variant domain like"/>
    <property type="match status" value="1"/>
</dbReference>
<comment type="subcellular location">
    <subcellularLocation>
        <location evidence="1">Golgi apparatus membrane</location>
        <topology evidence="1">Peripheral membrane protein</topology>
        <orientation evidence="1">Cytoplasmic side</orientation>
    </subcellularLocation>
</comment>
<accession>A0A1Y1KBB9</accession>
<evidence type="ECO:0000256" key="3">
    <source>
        <dbReference type="ARBA" id="ARBA00023034"/>
    </source>
</evidence>
<dbReference type="GO" id="GO:0005829">
    <property type="term" value="C:cytosol"/>
    <property type="evidence" value="ECO:0007669"/>
    <property type="project" value="TreeGrafter"/>
</dbReference>
<evidence type="ECO:0000256" key="4">
    <source>
        <dbReference type="ARBA" id="ARBA00023121"/>
    </source>
</evidence>
<dbReference type="GO" id="GO:0007030">
    <property type="term" value="P:Golgi organization"/>
    <property type="evidence" value="ECO:0007669"/>
    <property type="project" value="TreeGrafter"/>
</dbReference>
<dbReference type="OrthoDB" id="2189106at2759"/>
<dbReference type="GO" id="GO:0031985">
    <property type="term" value="C:Golgi cisterna"/>
    <property type="evidence" value="ECO:0007669"/>
    <property type="project" value="TreeGrafter"/>
</dbReference>
<sequence length="276" mass="31912">MTHLGLFQRKHLSSSESHLLENCVLEDPEDPSGVRLTLTEQVFLLGLKDREGYVSFWNDYISRGLRGCILIDLFLRGRIRLVDRAGRAKSVLTRKVVLTNDVPTDDPLLDEVLKWIKLSQEPHTVPEWIDYMSSENWFQLKYRLRNVQNRIAKALVEKGVLKTSIQNFYLFSITTHPLLENVTKAKIVTSLQNAILKKWSYDAIRMDKKLLALIFLAHASGVLDNALESLGNEDYRICKTRIVNLLRLDFERQAYKSDEDALMWAVIYALAKNDYI</sequence>
<keyword evidence="5" id="KW-0472">Membrane</keyword>
<dbReference type="PANTHER" id="PTHR12704">
    <property type="entry name" value="TRANS-GOLGI PROTEIN GMX33"/>
    <property type="match status" value="1"/>
</dbReference>
<dbReference type="GO" id="GO:0043001">
    <property type="term" value="P:Golgi to plasma membrane protein transport"/>
    <property type="evidence" value="ECO:0007669"/>
    <property type="project" value="TreeGrafter"/>
</dbReference>
<dbReference type="InterPro" id="IPR008628">
    <property type="entry name" value="GPP34-like"/>
</dbReference>
<proteinExistence type="inferred from homology"/>
<evidence type="ECO:0000313" key="6">
    <source>
        <dbReference type="EMBL" id="JAV56766.1"/>
    </source>
</evidence>
<evidence type="ECO:0000256" key="5">
    <source>
        <dbReference type="ARBA" id="ARBA00023136"/>
    </source>
</evidence>
<reference evidence="6" key="1">
    <citation type="journal article" date="2016" name="Sci. Rep.">
        <title>Molecular characterization of firefly nuptial gifts: a multi-omics approach sheds light on postcopulatory sexual selection.</title>
        <authorList>
            <person name="Al-Wathiqui N."/>
            <person name="Fallon T.R."/>
            <person name="South A."/>
            <person name="Weng J.K."/>
            <person name="Lewis S.M."/>
        </authorList>
    </citation>
    <scope>NUCLEOTIDE SEQUENCE</scope>
</reference>
<dbReference type="GO" id="GO:0048194">
    <property type="term" value="P:Golgi vesicle budding"/>
    <property type="evidence" value="ECO:0007669"/>
    <property type="project" value="TreeGrafter"/>
</dbReference>
<dbReference type="GO" id="GO:0006890">
    <property type="term" value="P:retrograde vesicle-mediated transport, Golgi to endoplasmic reticulum"/>
    <property type="evidence" value="ECO:0007669"/>
    <property type="project" value="TreeGrafter"/>
</dbReference>
<dbReference type="GO" id="GO:0000139">
    <property type="term" value="C:Golgi membrane"/>
    <property type="evidence" value="ECO:0007669"/>
    <property type="project" value="UniProtKB-SubCell"/>
</dbReference>
<dbReference type="EMBL" id="GEZM01091786">
    <property type="protein sequence ID" value="JAV56766.1"/>
    <property type="molecule type" value="Transcribed_RNA"/>
</dbReference>